<evidence type="ECO:0000313" key="1">
    <source>
        <dbReference type="EMBL" id="KAK1121108.1"/>
    </source>
</evidence>
<evidence type="ECO:0000313" key="2">
    <source>
        <dbReference type="Proteomes" id="UP001177670"/>
    </source>
</evidence>
<feature type="non-terminal residue" evidence="1">
    <location>
        <position position="1"/>
    </location>
</feature>
<protein>
    <submittedName>
        <fullName evidence="1">Uncharacterized protein</fullName>
    </submittedName>
</protein>
<sequence length="69" mass="7825">DASTERAFWKFAKRDEYLGYDVRTRRSSFPSSEPKRPEGEVPRSIRLAIRGVVGIRLWSPSASDCPLLG</sequence>
<organism evidence="1 2">
    <name type="scientific">Melipona bicolor</name>
    <dbReference type="NCBI Taxonomy" id="60889"/>
    <lineage>
        <taxon>Eukaryota</taxon>
        <taxon>Metazoa</taxon>
        <taxon>Ecdysozoa</taxon>
        <taxon>Arthropoda</taxon>
        <taxon>Hexapoda</taxon>
        <taxon>Insecta</taxon>
        <taxon>Pterygota</taxon>
        <taxon>Neoptera</taxon>
        <taxon>Endopterygota</taxon>
        <taxon>Hymenoptera</taxon>
        <taxon>Apocrita</taxon>
        <taxon>Aculeata</taxon>
        <taxon>Apoidea</taxon>
        <taxon>Anthophila</taxon>
        <taxon>Apidae</taxon>
        <taxon>Melipona</taxon>
    </lineage>
</organism>
<comment type="caution">
    <text evidence="1">The sequence shown here is derived from an EMBL/GenBank/DDBJ whole genome shotgun (WGS) entry which is preliminary data.</text>
</comment>
<dbReference type="Proteomes" id="UP001177670">
    <property type="component" value="Unassembled WGS sequence"/>
</dbReference>
<proteinExistence type="predicted"/>
<keyword evidence="2" id="KW-1185">Reference proteome</keyword>
<dbReference type="EMBL" id="JAHYIQ010000028">
    <property type="protein sequence ID" value="KAK1121108.1"/>
    <property type="molecule type" value="Genomic_DNA"/>
</dbReference>
<gene>
    <name evidence="1" type="ORF">K0M31_010887</name>
</gene>
<dbReference type="AlphaFoldDB" id="A0AA40FL24"/>
<reference evidence="1" key="1">
    <citation type="submission" date="2021-10" db="EMBL/GenBank/DDBJ databases">
        <title>Melipona bicolor Genome sequencing and assembly.</title>
        <authorList>
            <person name="Araujo N.S."/>
            <person name="Arias M.C."/>
        </authorList>
    </citation>
    <scope>NUCLEOTIDE SEQUENCE</scope>
    <source>
        <strain evidence="1">USP_2M_L1-L4_2017</strain>
        <tissue evidence="1">Whole body</tissue>
    </source>
</reference>
<accession>A0AA40FL24</accession>
<name>A0AA40FL24_9HYME</name>